<dbReference type="OrthoDB" id="9810174at2"/>
<dbReference type="SUPFAM" id="SSF88874">
    <property type="entry name" value="Receptor-binding domain of short tail fibre protein gp12"/>
    <property type="match status" value="1"/>
</dbReference>
<proteinExistence type="predicted"/>
<dbReference type="Gene3D" id="3.90.1340.10">
    <property type="entry name" value="Phage tail collar domain"/>
    <property type="match status" value="1"/>
</dbReference>
<evidence type="ECO:0000313" key="3">
    <source>
        <dbReference type="Proteomes" id="UP000004169"/>
    </source>
</evidence>
<dbReference type="Pfam" id="PF07484">
    <property type="entry name" value="Collar"/>
    <property type="match status" value="1"/>
</dbReference>
<feature type="domain" description="Phage tail collar" evidence="1">
    <location>
        <begin position="7"/>
        <end position="64"/>
    </location>
</feature>
<accession>H8FQE0</accession>
<dbReference type="eggNOG" id="COG4675">
    <property type="taxonomic scope" value="Bacteria"/>
</dbReference>
<comment type="caution">
    <text evidence="2">The sequence shown here is derived from an EMBL/GenBank/DDBJ whole genome shotgun (WGS) entry which is preliminary data.</text>
</comment>
<dbReference type="AlphaFoldDB" id="H8FQE0"/>
<dbReference type="RefSeq" id="WP_002726959.1">
    <property type="nucleotide sequence ID" value="NZ_CAHP01000014.1"/>
</dbReference>
<protein>
    <submittedName>
        <fullName evidence="2">Microcystin dependent protein</fullName>
    </submittedName>
</protein>
<dbReference type="Proteomes" id="UP000004169">
    <property type="component" value="Unassembled WGS sequence"/>
</dbReference>
<dbReference type="EMBL" id="CAHP01000014">
    <property type="protein sequence ID" value="CCG40578.1"/>
    <property type="molecule type" value="Genomic_DNA"/>
</dbReference>
<name>H8FQE0_MAGML</name>
<sequence>MAEFYVGEIRLFAFDQYAPANFLPCDGRTLKVADYPALFSLIGTLYGGDGTTDFKIPDLRGRSPVHYGQLTGGSNYLLAQAAGAEQVQLTSEMVPPHNHIVSVTKAAATTMVPAANNAPGDVGSNFYYCNEDQAGALFKTAGDTVTVSGGGDQKHLNIQTSLILSYAIAVNGLYPDLNN</sequence>
<organism evidence="2 3">
    <name type="scientific">Magnetospirillum molischianum DSM 120</name>
    <dbReference type="NCBI Taxonomy" id="1150626"/>
    <lineage>
        <taxon>Bacteria</taxon>
        <taxon>Pseudomonadati</taxon>
        <taxon>Pseudomonadota</taxon>
        <taxon>Alphaproteobacteria</taxon>
        <taxon>Rhodospirillales</taxon>
        <taxon>Rhodospirillaceae</taxon>
        <taxon>Magnetospirillum</taxon>
    </lineage>
</organism>
<dbReference type="STRING" id="1150626.PHAMO_210089"/>
<evidence type="ECO:0000259" key="1">
    <source>
        <dbReference type="Pfam" id="PF07484"/>
    </source>
</evidence>
<gene>
    <name evidence="2" type="ORF">PHAMO_210089</name>
</gene>
<keyword evidence="3" id="KW-1185">Reference proteome</keyword>
<evidence type="ECO:0000313" key="2">
    <source>
        <dbReference type="EMBL" id="CCG40578.1"/>
    </source>
</evidence>
<reference evidence="2 3" key="1">
    <citation type="journal article" date="2012" name="J. Bacteriol.">
        <title>Draft Genome Sequence of the Purple Photosynthetic Bacterium Phaeospirillum molischianum DSM120, a Particularly Versatile Bacterium.</title>
        <authorList>
            <person name="Duquesne K."/>
            <person name="Prima V."/>
            <person name="Ji B."/>
            <person name="Rouy Z."/>
            <person name="Medigue C."/>
            <person name="Talla E."/>
            <person name="Sturgis J.N."/>
        </authorList>
    </citation>
    <scope>NUCLEOTIDE SEQUENCE [LARGE SCALE GENOMIC DNA]</scope>
    <source>
        <strain evidence="3">DSM120</strain>
    </source>
</reference>
<dbReference type="InterPro" id="IPR011083">
    <property type="entry name" value="Phage_tail_collar_dom"/>
</dbReference>
<dbReference type="InterPro" id="IPR037053">
    <property type="entry name" value="Phage_tail_collar_dom_sf"/>
</dbReference>